<proteinExistence type="predicted"/>
<organism evidence="1 2">
    <name type="scientific">Sphingobacterium bambusae</name>
    <dbReference type="NCBI Taxonomy" id="662858"/>
    <lineage>
        <taxon>Bacteria</taxon>
        <taxon>Pseudomonadati</taxon>
        <taxon>Bacteroidota</taxon>
        <taxon>Sphingobacteriia</taxon>
        <taxon>Sphingobacteriales</taxon>
        <taxon>Sphingobacteriaceae</taxon>
        <taxon>Sphingobacterium</taxon>
    </lineage>
</organism>
<protein>
    <recommendedName>
        <fullName evidence="3">Transposase DDE domain-containing protein</fullName>
    </recommendedName>
</protein>
<evidence type="ECO:0008006" key="3">
    <source>
        <dbReference type="Google" id="ProtNLM"/>
    </source>
</evidence>
<name>A0ABW6BD43_9SPHI</name>
<keyword evidence="2" id="KW-1185">Reference proteome</keyword>
<evidence type="ECO:0000313" key="2">
    <source>
        <dbReference type="Proteomes" id="UP001597525"/>
    </source>
</evidence>
<accession>A0ABW6BD43</accession>
<dbReference type="Proteomes" id="UP001597525">
    <property type="component" value="Unassembled WGS sequence"/>
</dbReference>
<dbReference type="EMBL" id="JBHUPB010000003">
    <property type="protein sequence ID" value="MFD2965969.1"/>
    <property type="molecule type" value="Genomic_DNA"/>
</dbReference>
<comment type="caution">
    <text evidence="1">The sequence shown here is derived from an EMBL/GenBank/DDBJ whole genome shotgun (WGS) entry which is preliminary data.</text>
</comment>
<evidence type="ECO:0000313" key="1">
    <source>
        <dbReference type="EMBL" id="MFD2965969.1"/>
    </source>
</evidence>
<gene>
    <name evidence="1" type="ORF">ACFS7Y_01145</name>
</gene>
<reference evidence="2" key="1">
    <citation type="journal article" date="2019" name="Int. J. Syst. Evol. Microbiol.">
        <title>The Global Catalogue of Microorganisms (GCM) 10K type strain sequencing project: providing services to taxonomists for standard genome sequencing and annotation.</title>
        <authorList>
            <consortium name="The Broad Institute Genomics Platform"/>
            <consortium name="The Broad Institute Genome Sequencing Center for Infectious Disease"/>
            <person name="Wu L."/>
            <person name="Ma J."/>
        </authorList>
    </citation>
    <scope>NUCLEOTIDE SEQUENCE [LARGE SCALE GENOMIC DNA]</scope>
    <source>
        <strain evidence="2">KCTC 22814</strain>
    </source>
</reference>
<dbReference type="RefSeq" id="WP_320183763.1">
    <property type="nucleotide sequence ID" value="NZ_CP138332.1"/>
</dbReference>
<sequence length="85" mass="10046">MLRKQIPSFSDTEKTRAEENRTSYNWKKTGEDEFLKPIKGKYLLAEKRMLRSMRSFENAEKWIVGSLKAVLLIESSAYWVMRIAN</sequence>